<evidence type="ECO:0000256" key="5">
    <source>
        <dbReference type="ARBA" id="ARBA00022835"/>
    </source>
</evidence>
<evidence type="ECO:0000256" key="4">
    <source>
        <dbReference type="ARBA" id="ARBA00022490"/>
    </source>
</evidence>
<dbReference type="GO" id="GO:0071038">
    <property type="term" value="P:TRAMP-dependent tRNA surveillance pathway"/>
    <property type="evidence" value="ECO:0007669"/>
    <property type="project" value="TreeGrafter"/>
</dbReference>
<dbReference type="VEuPathDB" id="MicrosporidiaDB:AEWD_112060"/>
<evidence type="ECO:0000256" key="3">
    <source>
        <dbReference type="ARBA" id="ARBA00006678"/>
    </source>
</evidence>
<accession>M1KIC6</accession>
<dbReference type="GO" id="GO:0071035">
    <property type="term" value="P:nuclear polyadenylation-dependent rRNA catabolic process"/>
    <property type="evidence" value="ECO:0007669"/>
    <property type="project" value="TreeGrafter"/>
</dbReference>
<dbReference type="VEuPathDB" id="MicrosporidiaDB:AEWR_112060"/>
<dbReference type="SUPFAM" id="SSF54211">
    <property type="entry name" value="Ribosomal protein S5 domain 2-like"/>
    <property type="match status" value="1"/>
</dbReference>
<dbReference type="PANTHER" id="PTHR11097:SF8">
    <property type="entry name" value="EXOSOME COMPLEX COMPONENT RRP42"/>
    <property type="match status" value="1"/>
</dbReference>
<dbReference type="GO" id="GO:0035925">
    <property type="term" value="F:mRNA 3'-UTR AU-rich region binding"/>
    <property type="evidence" value="ECO:0007669"/>
    <property type="project" value="TreeGrafter"/>
</dbReference>
<evidence type="ECO:0000256" key="2">
    <source>
        <dbReference type="ARBA" id="ARBA00004604"/>
    </source>
</evidence>
<dbReference type="InterPro" id="IPR036345">
    <property type="entry name" value="ExoRNase_PH_dom2_sf"/>
</dbReference>
<dbReference type="GO" id="GO:0000176">
    <property type="term" value="C:nuclear exosome (RNase complex)"/>
    <property type="evidence" value="ECO:0007669"/>
    <property type="project" value="UniProtKB-ARBA"/>
</dbReference>
<protein>
    <recommendedName>
        <fullName evidence="6">Ribosomal RNA-processing protein 42</fullName>
    </recommendedName>
</protein>
<dbReference type="GO" id="GO:0034476">
    <property type="term" value="P:U5 snRNA 3'-end processing"/>
    <property type="evidence" value="ECO:0007669"/>
    <property type="project" value="TreeGrafter"/>
</dbReference>
<dbReference type="Gene3D" id="3.30.230.70">
    <property type="entry name" value="GHMP Kinase, N-terminal domain"/>
    <property type="match status" value="1"/>
</dbReference>
<dbReference type="VEuPathDB" id="MicrosporidiaDB:AEWQ_112060"/>
<dbReference type="GO" id="GO:0005730">
    <property type="term" value="C:nucleolus"/>
    <property type="evidence" value="ECO:0007669"/>
    <property type="project" value="UniProtKB-SubCell"/>
</dbReference>
<comment type="similarity">
    <text evidence="3">Belongs to the RNase PH family.</text>
</comment>
<dbReference type="EMBL" id="KC513604">
    <property type="protein sequence ID" value="AGE94956.1"/>
    <property type="molecule type" value="Genomic_DNA"/>
</dbReference>
<dbReference type="PANTHER" id="PTHR11097">
    <property type="entry name" value="EXOSOME COMPLEX EXONUCLEASE RIBOSOMAL RNA PROCESSING PROTEIN"/>
    <property type="match status" value="1"/>
</dbReference>
<dbReference type="GO" id="GO:0016075">
    <property type="term" value="P:rRNA catabolic process"/>
    <property type="evidence" value="ECO:0007669"/>
    <property type="project" value="TreeGrafter"/>
</dbReference>
<keyword evidence="5" id="KW-0271">Exosome</keyword>
<dbReference type="GO" id="GO:0071028">
    <property type="term" value="P:nuclear mRNA surveillance"/>
    <property type="evidence" value="ECO:0007669"/>
    <property type="project" value="TreeGrafter"/>
</dbReference>
<dbReference type="GO" id="GO:0034473">
    <property type="term" value="P:U1 snRNA 3'-end processing"/>
    <property type="evidence" value="ECO:0007669"/>
    <property type="project" value="TreeGrafter"/>
</dbReference>
<evidence type="ECO:0000256" key="6">
    <source>
        <dbReference type="ARBA" id="ARBA00042523"/>
    </source>
</evidence>
<organism evidence="7">
    <name type="scientific">Encephalitozoon cuniculi</name>
    <name type="common">Microsporidian parasite</name>
    <dbReference type="NCBI Taxonomy" id="6035"/>
    <lineage>
        <taxon>Eukaryota</taxon>
        <taxon>Fungi</taxon>
        <taxon>Fungi incertae sedis</taxon>
        <taxon>Microsporidia</taxon>
        <taxon>Unikaryonidae</taxon>
        <taxon>Encephalitozoon</taxon>
    </lineage>
</organism>
<dbReference type="OMA" id="NIHIEIY"/>
<name>M1KIC6_ENCCN</name>
<dbReference type="InterPro" id="IPR027408">
    <property type="entry name" value="PNPase/RNase_PH_dom_sf"/>
</dbReference>
<dbReference type="GO" id="GO:0034475">
    <property type="term" value="P:U4 snRNA 3'-end processing"/>
    <property type="evidence" value="ECO:0007669"/>
    <property type="project" value="TreeGrafter"/>
</dbReference>
<proteinExistence type="inferred from homology"/>
<comment type="subcellular location">
    <subcellularLocation>
        <location evidence="1">Cytoplasm</location>
    </subcellularLocation>
    <subcellularLocation>
        <location evidence="2">Nucleus</location>
        <location evidence="2">Nucleolus</location>
    </subcellularLocation>
</comment>
<evidence type="ECO:0000256" key="1">
    <source>
        <dbReference type="ARBA" id="ARBA00004496"/>
    </source>
</evidence>
<evidence type="ECO:0000313" key="7">
    <source>
        <dbReference type="EMBL" id="AGE94956.1"/>
    </source>
</evidence>
<dbReference type="VEuPathDB" id="MicrosporidiaDB:ECU11_2040"/>
<dbReference type="VEuPathDB" id="MicrosporidiaDB:M970_112060"/>
<reference evidence="7" key="1">
    <citation type="journal article" date="2013" name="Eukaryot. Cell">
        <title>Extremely Reduced Levels of Heterozygosity in the Vertebrate Pathogen Encephalitozoon cuniculi.</title>
        <authorList>
            <person name="Selman M."/>
            <person name="Sak B."/>
            <person name="Kvac M."/>
            <person name="Farinelli L."/>
            <person name="Weiss L.M."/>
            <person name="Corradi N."/>
        </authorList>
    </citation>
    <scope>NUCLEOTIDE SEQUENCE</scope>
</reference>
<dbReference type="AlphaFoldDB" id="M1KIC6"/>
<dbReference type="SUPFAM" id="SSF55666">
    <property type="entry name" value="Ribonuclease PH domain 2-like"/>
    <property type="match status" value="1"/>
</dbReference>
<dbReference type="InterPro" id="IPR050590">
    <property type="entry name" value="Exosome_comp_Rrp42_subfam"/>
</dbReference>
<gene>
    <name evidence="7" type="ORF">ECU11_2040</name>
</gene>
<dbReference type="GO" id="GO:0000177">
    <property type="term" value="C:cytoplasmic exosome (RNase complex)"/>
    <property type="evidence" value="ECO:0007669"/>
    <property type="project" value="TreeGrafter"/>
</dbReference>
<dbReference type="InterPro" id="IPR020568">
    <property type="entry name" value="Ribosomal_Su5_D2-typ_SF"/>
</dbReference>
<sequence length="226" mass="25382">MEGFSRDELALVRSEIASGLRADTRKSEEERRTDVVHSNIAQSDGSIKIRRGESEVEVSIQFKETMETLMTQNISGEWLDTNESSMESIEFSKIAIPNIVSSMILELLASYKIGIRIELNILSNDGNVYDLFFIGLSILFKNLDMPVIDDLRRSERRKIDIPTSKTVALFNSGRFVVDPIMIEEKASCGLMHVFVNSNGALMGCLFEGNCSAEQEVLVNIMRKMCV</sequence>
<dbReference type="GO" id="GO:0000467">
    <property type="term" value="P:exonucleolytic trimming to generate mature 3'-end of 5.8S rRNA from tricistronic rRNA transcript (SSU-rRNA, 5.8S rRNA, LSU-rRNA)"/>
    <property type="evidence" value="ECO:0007669"/>
    <property type="project" value="TreeGrafter"/>
</dbReference>
<keyword evidence="4" id="KW-0963">Cytoplasm</keyword>